<dbReference type="NCBIfam" id="NF003818">
    <property type="entry name" value="PRK05409.1"/>
    <property type="match status" value="1"/>
</dbReference>
<dbReference type="RefSeq" id="WP_382422773.1">
    <property type="nucleotide sequence ID" value="NZ_JBHSCW010000007.1"/>
</dbReference>
<dbReference type="SUPFAM" id="SSF51658">
    <property type="entry name" value="Xylose isomerase-like"/>
    <property type="match status" value="1"/>
</dbReference>
<dbReference type="Proteomes" id="UP001595799">
    <property type="component" value="Unassembled WGS sequence"/>
</dbReference>
<evidence type="ECO:0000313" key="3">
    <source>
        <dbReference type="Proteomes" id="UP001595799"/>
    </source>
</evidence>
<name>A0ABV8UNT3_9PROT</name>
<dbReference type="InterPro" id="IPR007801">
    <property type="entry name" value="MbnB/TglH/ChrH"/>
</dbReference>
<dbReference type="Gene3D" id="3.20.20.150">
    <property type="entry name" value="Divalent-metal-dependent TIM barrel enzymes"/>
    <property type="match status" value="1"/>
</dbReference>
<dbReference type="EMBL" id="JBHSCW010000007">
    <property type="protein sequence ID" value="MFC4352421.1"/>
    <property type="molecule type" value="Genomic_DNA"/>
</dbReference>
<keyword evidence="3" id="KW-1185">Reference proteome</keyword>
<dbReference type="InterPro" id="IPR036237">
    <property type="entry name" value="Xyl_isomerase-like_sf"/>
</dbReference>
<comment type="caution">
    <text evidence="2">The sequence shown here is derived from an EMBL/GenBank/DDBJ whole genome shotgun (WGS) entry which is preliminary data.</text>
</comment>
<organism evidence="2 3">
    <name type="scientific">Fodinicurvata halophila</name>
    <dbReference type="NCBI Taxonomy" id="1419723"/>
    <lineage>
        <taxon>Bacteria</taxon>
        <taxon>Pseudomonadati</taxon>
        <taxon>Pseudomonadota</taxon>
        <taxon>Alphaproteobacteria</taxon>
        <taxon>Rhodospirillales</taxon>
        <taxon>Rhodovibrionaceae</taxon>
        <taxon>Fodinicurvata</taxon>
    </lineage>
</organism>
<dbReference type="PANTHER" id="PTHR42194:SF1">
    <property type="entry name" value="UPF0276 PROTEIN HI_1600"/>
    <property type="match status" value="1"/>
</dbReference>
<reference evidence="3" key="1">
    <citation type="journal article" date="2019" name="Int. J. Syst. Evol. Microbiol.">
        <title>The Global Catalogue of Microorganisms (GCM) 10K type strain sequencing project: providing services to taxonomists for standard genome sequencing and annotation.</title>
        <authorList>
            <consortium name="The Broad Institute Genomics Platform"/>
            <consortium name="The Broad Institute Genome Sequencing Center for Infectious Disease"/>
            <person name="Wu L."/>
            <person name="Ma J."/>
        </authorList>
    </citation>
    <scope>NUCLEOTIDE SEQUENCE [LARGE SCALE GENOMIC DNA]</scope>
    <source>
        <strain evidence="3">CECT 8472</strain>
    </source>
</reference>
<gene>
    <name evidence="2" type="ORF">ACFOW6_12800</name>
</gene>
<proteinExistence type="inferred from homology"/>
<accession>A0ABV8UNT3</accession>
<evidence type="ECO:0000256" key="1">
    <source>
        <dbReference type="HAMAP-Rule" id="MF_00697"/>
    </source>
</evidence>
<dbReference type="PANTHER" id="PTHR42194">
    <property type="entry name" value="UPF0276 PROTEIN HI_1600"/>
    <property type="match status" value="1"/>
</dbReference>
<evidence type="ECO:0000313" key="2">
    <source>
        <dbReference type="EMBL" id="MFC4352421.1"/>
    </source>
</evidence>
<sequence length="294" mass="31925">MTVLSAAPAPADRWPLPAAAGVGLRHGHVPDFLAESQPVSWLEVHSENYLVPGGPRLAQLEAIAADYPLSFHGVGLSLGSAEGLDESHLARLRRSYDRFAPVQVSEHIAWSVVDGVYLNDLLPLPYSEEALEVVCRNVDRAQEAFGRRILVENPSTYLALAESVIPENAFLAEVVRRTDCGLLLDVNNLYVSAVNHERDLSNCFEGLPLDAVGEVHLAGHARRTDAHGTLLVDDHGSQVCPEVWELYERLLELSGPRPTLIEWDTALPPLPVLLDEAKGADRRLAAKGAASHAA</sequence>
<dbReference type="HAMAP" id="MF_00697">
    <property type="entry name" value="UPF0276"/>
    <property type="match status" value="1"/>
</dbReference>
<protein>
    <recommendedName>
        <fullName evidence="1">UPF0276 protein ACFOW6_12800</fullName>
    </recommendedName>
</protein>
<dbReference type="Pfam" id="PF05114">
    <property type="entry name" value="MbnB_TglH_ChrH"/>
    <property type="match status" value="1"/>
</dbReference>
<comment type="similarity">
    <text evidence="1">Belongs to the UPF0276 family.</text>
</comment>